<organism evidence="2 3">
    <name type="scientific">Sagittula salina</name>
    <dbReference type="NCBI Taxonomy" id="2820268"/>
    <lineage>
        <taxon>Bacteria</taxon>
        <taxon>Pseudomonadati</taxon>
        <taxon>Pseudomonadota</taxon>
        <taxon>Alphaproteobacteria</taxon>
        <taxon>Rhodobacterales</taxon>
        <taxon>Roseobacteraceae</taxon>
        <taxon>Sagittula</taxon>
    </lineage>
</organism>
<evidence type="ECO:0008006" key="4">
    <source>
        <dbReference type="Google" id="ProtNLM"/>
    </source>
</evidence>
<reference evidence="2" key="1">
    <citation type="submission" date="2021-03" db="EMBL/GenBank/DDBJ databases">
        <title>Sagittula salina sp. nov. strain M10.9X isolated from the marine waste.</title>
        <authorList>
            <person name="Satari L."/>
            <person name="Molina-Menor E."/>
            <person name="Vidal-Verdu A."/>
            <person name="Pascual J."/>
            <person name="Pereto J."/>
            <person name="Porcar M."/>
        </authorList>
    </citation>
    <scope>NUCLEOTIDE SEQUENCE</scope>
    <source>
        <strain evidence="2">M10.9X</strain>
    </source>
</reference>
<proteinExistence type="predicted"/>
<protein>
    <recommendedName>
        <fullName evidence="4">Lipoprotein</fullName>
    </recommendedName>
</protein>
<dbReference type="Proteomes" id="UP000675940">
    <property type="component" value="Unassembled WGS sequence"/>
</dbReference>
<keyword evidence="3" id="KW-1185">Reference proteome</keyword>
<gene>
    <name evidence="2" type="ORF">J5474_01280</name>
</gene>
<keyword evidence="1" id="KW-0732">Signal</keyword>
<feature type="signal peptide" evidence="1">
    <location>
        <begin position="1"/>
        <end position="28"/>
    </location>
</feature>
<dbReference type="RefSeq" id="WP_209358547.1">
    <property type="nucleotide sequence ID" value="NZ_JAGISH010000001.1"/>
</dbReference>
<dbReference type="AlphaFoldDB" id="A0A940MLY0"/>
<evidence type="ECO:0000256" key="1">
    <source>
        <dbReference type="SAM" id="SignalP"/>
    </source>
</evidence>
<sequence>MILGRFAALLRLVTGFAALSLLASCIFALDEEEALRVDLKRLVYLAQTRSFTSRSTCTAAIFDLASDQVRSQGMRIVSDVRSGLRLVKEGRVVAFDVPGLTPNMVSEQVMSMNLYAGLGLISSFVGPSKDCMDDQFQVDVYYALMTPDSLTIYDPERNALLLLHRPKRLLFYLRGDV</sequence>
<name>A0A940MLY0_9RHOB</name>
<accession>A0A940MLY0</accession>
<feature type="chain" id="PRO_5037965428" description="Lipoprotein" evidence="1">
    <location>
        <begin position="29"/>
        <end position="177"/>
    </location>
</feature>
<evidence type="ECO:0000313" key="3">
    <source>
        <dbReference type="Proteomes" id="UP000675940"/>
    </source>
</evidence>
<evidence type="ECO:0000313" key="2">
    <source>
        <dbReference type="EMBL" id="MBP0481126.1"/>
    </source>
</evidence>
<dbReference type="PROSITE" id="PS51257">
    <property type="entry name" value="PROKAR_LIPOPROTEIN"/>
    <property type="match status" value="1"/>
</dbReference>
<comment type="caution">
    <text evidence="2">The sequence shown here is derived from an EMBL/GenBank/DDBJ whole genome shotgun (WGS) entry which is preliminary data.</text>
</comment>
<dbReference type="EMBL" id="JAGISH010000001">
    <property type="protein sequence ID" value="MBP0481126.1"/>
    <property type="molecule type" value="Genomic_DNA"/>
</dbReference>